<dbReference type="Gene3D" id="1.20.1250.20">
    <property type="entry name" value="MFS general substrate transporter like domains"/>
    <property type="match status" value="1"/>
</dbReference>
<feature type="transmembrane region" description="Helical" evidence="6">
    <location>
        <begin position="344"/>
        <end position="363"/>
    </location>
</feature>
<keyword evidence="3 6" id="KW-1133">Transmembrane helix</keyword>
<evidence type="ECO:0000313" key="8">
    <source>
        <dbReference type="Proteomes" id="UP001590950"/>
    </source>
</evidence>
<accession>A0ABR4AR98</accession>
<proteinExistence type="predicted"/>
<feature type="transmembrane region" description="Helical" evidence="6">
    <location>
        <begin position="149"/>
        <end position="169"/>
    </location>
</feature>
<evidence type="ECO:0000256" key="1">
    <source>
        <dbReference type="ARBA" id="ARBA00004141"/>
    </source>
</evidence>
<feature type="transmembrane region" description="Helical" evidence="6">
    <location>
        <begin position="276"/>
        <end position="294"/>
    </location>
</feature>
<dbReference type="PANTHER" id="PTHR23294">
    <property type="entry name" value="ET TRANSLATION PRODUCT-RELATED"/>
    <property type="match status" value="1"/>
</dbReference>
<evidence type="ECO:0008006" key="9">
    <source>
        <dbReference type="Google" id="ProtNLM"/>
    </source>
</evidence>
<feature type="transmembrane region" description="Helical" evidence="6">
    <location>
        <begin position="424"/>
        <end position="443"/>
    </location>
</feature>
<evidence type="ECO:0000313" key="7">
    <source>
        <dbReference type="EMBL" id="KAL2047673.1"/>
    </source>
</evidence>
<keyword evidence="8" id="KW-1185">Reference proteome</keyword>
<evidence type="ECO:0000256" key="5">
    <source>
        <dbReference type="SAM" id="MobiDB-lite"/>
    </source>
</evidence>
<evidence type="ECO:0000256" key="3">
    <source>
        <dbReference type="ARBA" id="ARBA00022989"/>
    </source>
</evidence>
<dbReference type="InterPro" id="IPR011701">
    <property type="entry name" value="MFS"/>
</dbReference>
<dbReference type="SUPFAM" id="SSF103473">
    <property type="entry name" value="MFS general substrate transporter"/>
    <property type="match status" value="1"/>
</dbReference>
<evidence type="ECO:0000256" key="6">
    <source>
        <dbReference type="SAM" id="Phobius"/>
    </source>
</evidence>
<organism evidence="7 8">
    <name type="scientific">Stereocaulon virgatum</name>
    <dbReference type="NCBI Taxonomy" id="373712"/>
    <lineage>
        <taxon>Eukaryota</taxon>
        <taxon>Fungi</taxon>
        <taxon>Dikarya</taxon>
        <taxon>Ascomycota</taxon>
        <taxon>Pezizomycotina</taxon>
        <taxon>Lecanoromycetes</taxon>
        <taxon>OSLEUM clade</taxon>
        <taxon>Lecanoromycetidae</taxon>
        <taxon>Lecanorales</taxon>
        <taxon>Lecanorineae</taxon>
        <taxon>Stereocaulaceae</taxon>
        <taxon>Stereocaulon</taxon>
    </lineage>
</organism>
<sequence length="511" mass="56588">MASFESEKQGPMANDTKIGIPPKEQHSPNTERNTSVVYPTGWKYRTHGFGPWPIPCYASPPVQLVLVALVCFFCPGMFNALNGLGGGGQVDATTADNSLVAVYSTFSVVGFFAGSITNRLGIKLTLSLGGLGYCLYVSSYLSYNHNQNSGFVIFAGAILGVCAGMLWAAQGAIMMSYPEENAKGRYISWFWMIFNLGGVIGSLIPLGENIHSTAGTVSDGTYIGFMVLTFLGACLAWTLVDGRDVIRSDGSHVILMKHPSWRSELLGLWEVLQTDIWIVFLFPMFLASNWFYSYQFNGVNGAKFNIRTRALNNTLYWISQIIGAYVFGYVLDIRSLRRTMRAKVAWGLLFVLTMVVWGGGYAWQKGYTRAETSPKTYVKDDWTSHGYVGPMFLYMFYGFYDAAWQTCVYWFIGALTNNGRKLANFAGFYKGIQSAGSVITFRIDALKVPFMNEFASSWALLAGSLVVAAPLIFTKIRDTIPIDEDLVFTDETYEDVKPLAVQEQTGLGEKV</sequence>
<keyword evidence="4 6" id="KW-0472">Membrane</keyword>
<feature type="region of interest" description="Disordered" evidence="5">
    <location>
        <begin position="1"/>
        <end position="33"/>
    </location>
</feature>
<evidence type="ECO:0000256" key="4">
    <source>
        <dbReference type="ARBA" id="ARBA00023136"/>
    </source>
</evidence>
<reference evidence="7 8" key="1">
    <citation type="submission" date="2024-09" db="EMBL/GenBank/DDBJ databases">
        <title>Rethinking Asexuality: The Enigmatic Case of Functional Sexual Genes in Lepraria (Stereocaulaceae).</title>
        <authorList>
            <person name="Doellman M."/>
            <person name="Sun Y."/>
            <person name="Barcenas-Pena A."/>
            <person name="Lumbsch H.T."/>
            <person name="Grewe F."/>
        </authorList>
    </citation>
    <scope>NUCLEOTIDE SEQUENCE [LARGE SCALE GENOMIC DNA]</scope>
    <source>
        <strain evidence="7 8">Mercado 3170</strain>
    </source>
</reference>
<feature type="transmembrane region" description="Helical" evidence="6">
    <location>
        <begin position="189"/>
        <end position="207"/>
    </location>
</feature>
<feature type="transmembrane region" description="Helical" evidence="6">
    <location>
        <begin position="391"/>
        <end position="412"/>
    </location>
</feature>
<feature type="transmembrane region" description="Helical" evidence="6">
    <location>
        <begin position="62"/>
        <end position="80"/>
    </location>
</feature>
<name>A0ABR4AR98_9LECA</name>
<dbReference type="CDD" id="cd06178">
    <property type="entry name" value="MFS_unc93-like"/>
    <property type="match status" value="1"/>
</dbReference>
<dbReference type="InterPro" id="IPR051617">
    <property type="entry name" value="UNC-93-like_regulator"/>
</dbReference>
<feature type="transmembrane region" description="Helical" evidence="6">
    <location>
        <begin position="222"/>
        <end position="240"/>
    </location>
</feature>
<dbReference type="Proteomes" id="UP001590950">
    <property type="component" value="Unassembled WGS sequence"/>
</dbReference>
<dbReference type="PANTHER" id="PTHR23294:SF54">
    <property type="entry name" value="DUF895 DOMAIN MEMBRANE PROTEIN (AFU_ORTHOLOGUE AFUA_8G04110)"/>
    <property type="match status" value="1"/>
</dbReference>
<comment type="caution">
    <text evidence="7">The sequence shown here is derived from an EMBL/GenBank/DDBJ whole genome shotgun (WGS) entry which is preliminary data.</text>
</comment>
<dbReference type="EMBL" id="JBEFKJ010000002">
    <property type="protein sequence ID" value="KAL2047673.1"/>
    <property type="molecule type" value="Genomic_DNA"/>
</dbReference>
<evidence type="ECO:0000256" key="2">
    <source>
        <dbReference type="ARBA" id="ARBA00022692"/>
    </source>
</evidence>
<feature type="transmembrane region" description="Helical" evidence="6">
    <location>
        <begin position="100"/>
        <end position="117"/>
    </location>
</feature>
<dbReference type="Pfam" id="PF07690">
    <property type="entry name" value="MFS_1"/>
    <property type="match status" value="1"/>
</dbReference>
<protein>
    <recommendedName>
        <fullName evidence="9">MFS general substrate transporter</fullName>
    </recommendedName>
</protein>
<comment type="subcellular location">
    <subcellularLocation>
        <location evidence="1">Membrane</location>
        <topology evidence="1">Multi-pass membrane protein</topology>
    </subcellularLocation>
</comment>
<feature type="transmembrane region" description="Helical" evidence="6">
    <location>
        <begin position="455"/>
        <end position="473"/>
    </location>
</feature>
<gene>
    <name evidence="7" type="ORF">N7G274_000715</name>
</gene>
<feature type="transmembrane region" description="Helical" evidence="6">
    <location>
        <begin position="314"/>
        <end position="332"/>
    </location>
</feature>
<dbReference type="InterPro" id="IPR036259">
    <property type="entry name" value="MFS_trans_sf"/>
</dbReference>
<keyword evidence="2 6" id="KW-0812">Transmembrane</keyword>